<protein>
    <recommendedName>
        <fullName evidence="6">VWFA domain-containing protein</fullName>
    </recommendedName>
</protein>
<evidence type="ECO:0000256" key="1">
    <source>
        <dbReference type="SAM" id="MobiDB-lite"/>
    </source>
</evidence>
<gene>
    <name evidence="4" type="ORF">SteCoe_28973</name>
</gene>
<evidence type="ECO:0000259" key="3">
    <source>
        <dbReference type="PROSITE" id="PS51468"/>
    </source>
</evidence>
<feature type="region of interest" description="Disordered" evidence="1">
    <location>
        <begin position="583"/>
        <end position="605"/>
    </location>
</feature>
<proteinExistence type="predicted"/>
<organism evidence="4 5">
    <name type="scientific">Stentor coeruleus</name>
    <dbReference type="NCBI Taxonomy" id="5963"/>
    <lineage>
        <taxon>Eukaryota</taxon>
        <taxon>Sar</taxon>
        <taxon>Alveolata</taxon>
        <taxon>Ciliophora</taxon>
        <taxon>Postciliodesmatophora</taxon>
        <taxon>Heterotrichea</taxon>
        <taxon>Heterotrichida</taxon>
        <taxon>Stentoridae</taxon>
        <taxon>Stentor</taxon>
    </lineage>
</organism>
<feature type="domain" description="VWFA" evidence="2">
    <location>
        <begin position="249"/>
        <end position="416"/>
    </location>
</feature>
<dbReference type="SMART" id="SM00327">
    <property type="entry name" value="VWA"/>
    <property type="match status" value="1"/>
</dbReference>
<feature type="domain" description="VIT" evidence="3">
    <location>
        <begin position="1"/>
        <end position="128"/>
    </location>
</feature>
<dbReference type="InterPro" id="IPR002035">
    <property type="entry name" value="VWF_A"/>
</dbReference>
<evidence type="ECO:0000313" key="5">
    <source>
        <dbReference type="Proteomes" id="UP000187209"/>
    </source>
</evidence>
<dbReference type="PROSITE" id="PS50234">
    <property type="entry name" value="VWFA"/>
    <property type="match status" value="1"/>
</dbReference>
<name>A0A1R2B714_9CILI</name>
<dbReference type="PANTHER" id="PTHR45737:SF6">
    <property type="entry name" value="VON WILLEBRAND FACTOR A DOMAIN-CONTAINING PROTEIN 5A"/>
    <property type="match status" value="1"/>
</dbReference>
<dbReference type="PROSITE" id="PS51468">
    <property type="entry name" value="VIT"/>
    <property type="match status" value="1"/>
</dbReference>
<reference evidence="4 5" key="1">
    <citation type="submission" date="2016-11" db="EMBL/GenBank/DDBJ databases">
        <title>The macronuclear genome of Stentor coeruleus: a giant cell with tiny introns.</title>
        <authorList>
            <person name="Slabodnick M."/>
            <person name="Ruby J.G."/>
            <person name="Reiff S.B."/>
            <person name="Swart E.C."/>
            <person name="Gosai S."/>
            <person name="Prabakaran S."/>
            <person name="Witkowska E."/>
            <person name="Larue G.E."/>
            <person name="Fisher S."/>
            <person name="Freeman R.M."/>
            <person name="Gunawardena J."/>
            <person name="Chu W."/>
            <person name="Stover N.A."/>
            <person name="Gregory B.D."/>
            <person name="Nowacki M."/>
            <person name="Derisi J."/>
            <person name="Roy S.W."/>
            <person name="Marshall W.F."/>
            <person name="Sood P."/>
        </authorList>
    </citation>
    <scope>NUCLEOTIDE SEQUENCE [LARGE SCALE GENOMIC DNA]</scope>
    <source>
        <strain evidence="4">WM001</strain>
    </source>
</reference>
<dbReference type="AlphaFoldDB" id="A0A1R2B714"/>
<dbReference type="Pfam" id="PF13768">
    <property type="entry name" value="VWA_3"/>
    <property type="match status" value="1"/>
</dbReference>
<dbReference type="OrthoDB" id="312927at2759"/>
<accession>A0A1R2B714</accession>
<dbReference type="Pfam" id="PF08487">
    <property type="entry name" value="VIT"/>
    <property type="match status" value="1"/>
</dbReference>
<comment type="caution">
    <text evidence="4">The sequence shown here is derived from an EMBL/GenBank/DDBJ whole genome shotgun (WGS) entry which is preliminary data.</text>
</comment>
<evidence type="ECO:0000259" key="2">
    <source>
        <dbReference type="PROSITE" id="PS50234"/>
    </source>
</evidence>
<dbReference type="Proteomes" id="UP000187209">
    <property type="component" value="Unassembled WGS sequence"/>
</dbReference>
<dbReference type="InterPro" id="IPR036465">
    <property type="entry name" value="vWFA_dom_sf"/>
</dbReference>
<evidence type="ECO:0008006" key="6">
    <source>
        <dbReference type="Google" id="ProtNLM"/>
    </source>
</evidence>
<dbReference type="Gene3D" id="3.40.50.410">
    <property type="entry name" value="von Willebrand factor, type A domain"/>
    <property type="match status" value="1"/>
</dbReference>
<dbReference type="SUPFAM" id="SSF53300">
    <property type="entry name" value="vWA-like"/>
    <property type="match status" value="1"/>
</dbReference>
<feature type="compositionally biased region" description="Acidic residues" evidence="1">
    <location>
        <begin position="586"/>
        <end position="605"/>
    </location>
</feature>
<keyword evidence="5" id="KW-1185">Reference proteome</keyword>
<evidence type="ECO:0000313" key="4">
    <source>
        <dbReference type="EMBL" id="OMJ72557.1"/>
    </source>
</evidence>
<dbReference type="InterPro" id="IPR013694">
    <property type="entry name" value="VIT"/>
</dbReference>
<dbReference type="PANTHER" id="PTHR45737">
    <property type="entry name" value="VON WILLEBRAND FACTOR A DOMAIN-CONTAINING PROTEIN 5A"/>
    <property type="match status" value="1"/>
</dbReference>
<sequence length="761" mass="86378">MIHSKSSSSGSEIPLKFLKVHALLQNSLARLTISQTFINATLSPLECEYHLPTYSQGVVTDLKIRLPDGSFLSSEIIEKEKALEKYQDTISQGHSAALAIQQNNSEFIITLGNLLPNDSIEVLINCVYPLQSEKDFWEFQFISGFIPLGIKKYNLEFIIEVKSDCEIMDYSSTWVVIINKSDDGKRLIANIDESQFNPDTNLVFKYSTASIIIPKCLIQQRGSKYAAMLSFIPYCDKTTDIFDLESTAEFIFVLDRSGSMDGTRIELAKNAALLFLKSLPSVSKFNIVSFGSEYSFMFPQSVYSNSQNISNAISLLSSFSADMGGTEIYNPLQEVFSIPIDKAYPRFIFLLTDGDVSNIESVINLIKKNSRMNRVNCFGIEDANKRLIEGGAEAGKGLAYFIKDAKEIGKNVINALEQCMVPCISDWEVIWTGDLVPKPKDFGVVKYGEKFEIFSLIENISENLPVLKVYDTNKGGYKEFHIEKFEEIDGDEIFKLWAKNKIEELEVEVNKDKVIEISKEFKVISKETAFICVKTNSDGSQGDIVTVKIEKNIVKDIGPDMDDPSSSNSVRAVARCCYVRGGVSESESESEEKEEEEEEECENDDLEIDEQFFEPPKPDILTNCYEKQSIQPIPTKEEVMIEFGKMRKIYAEENILLKCTITQKKKCNFIDIVSLVDSEGFWEWSDLLSVLNLSYEKSKEIFSVHPDNRISATILAITYLNKHFANEKNEWILIERKTLRWLKKLSIETDALCERVRNYLD</sequence>
<dbReference type="EMBL" id="MPUH01000891">
    <property type="protein sequence ID" value="OMJ72557.1"/>
    <property type="molecule type" value="Genomic_DNA"/>
</dbReference>